<feature type="domain" description="Halobacterial output" evidence="1">
    <location>
        <begin position="12"/>
        <end position="76"/>
    </location>
</feature>
<reference evidence="2" key="1">
    <citation type="journal article" date="2022" name="Syst. Appl. Microbiol.">
        <title>Natronocalculus amylovorans gen. nov., sp. nov., and Natranaeroarchaeum aerophilus sp. nov., dominant culturable amylolytic natronoarchaea from hypersaline soda lakes in southwestern Siberia.</title>
        <authorList>
            <person name="Sorokin D.Y."/>
            <person name="Elcheninov A.G."/>
            <person name="Khizhniak T.V."/>
            <person name="Koenen M."/>
            <person name="Bale N.J."/>
            <person name="Damste J.S.S."/>
            <person name="Kublanov I.V."/>
        </authorList>
    </citation>
    <scope>NUCLEOTIDE SEQUENCE</scope>
    <source>
        <strain evidence="2">AArc-St2</strain>
    </source>
</reference>
<evidence type="ECO:0000313" key="2">
    <source>
        <dbReference type="EMBL" id="MCL9817316.1"/>
    </source>
</evidence>
<evidence type="ECO:0000259" key="1">
    <source>
        <dbReference type="Pfam" id="PF18545"/>
    </source>
</evidence>
<keyword evidence="3" id="KW-1185">Reference proteome</keyword>
<dbReference type="Proteomes" id="UP001203207">
    <property type="component" value="Unassembled WGS sequence"/>
</dbReference>
<reference evidence="2" key="2">
    <citation type="submission" date="2022-02" db="EMBL/GenBank/DDBJ databases">
        <authorList>
            <person name="Elcheninov A.G."/>
            <person name="Sorokin D.Y."/>
            <person name="Kublanov I.V."/>
        </authorList>
    </citation>
    <scope>NUCLEOTIDE SEQUENCE</scope>
    <source>
        <strain evidence="2">AArc-St2</strain>
    </source>
</reference>
<organism evidence="2 3">
    <name type="scientific">Natronocalculus amylovorans</name>
    <dbReference type="NCBI Taxonomy" id="2917812"/>
    <lineage>
        <taxon>Archaea</taxon>
        <taxon>Methanobacteriati</taxon>
        <taxon>Methanobacteriota</taxon>
        <taxon>Stenosarchaea group</taxon>
        <taxon>Halobacteria</taxon>
        <taxon>Halobacteriales</taxon>
        <taxon>Haloferacaceae</taxon>
        <taxon>Natronocalculus</taxon>
    </lineage>
</organism>
<dbReference type="Pfam" id="PF18545">
    <property type="entry name" value="HalOD1"/>
    <property type="match status" value="1"/>
</dbReference>
<protein>
    <recommendedName>
        <fullName evidence="1">Halobacterial output domain-containing protein</fullName>
    </recommendedName>
</protein>
<dbReference type="AlphaFoldDB" id="A0AAE3K8R7"/>
<accession>A0AAE3K8R7</accession>
<name>A0AAE3K8R7_9EURY</name>
<proteinExistence type="predicted"/>
<gene>
    <name evidence="2" type="ORF">AArcSt2_10220</name>
</gene>
<dbReference type="EMBL" id="JAKRVX010000003">
    <property type="protein sequence ID" value="MCL9817316.1"/>
    <property type="molecule type" value="Genomic_DNA"/>
</dbReference>
<dbReference type="RefSeq" id="WP_250584359.1">
    <property type="nucleotide sequence ID" value="NZ_JAKRVX010000003.1"/>
</dbReference>
<dbReference type="InterPro" id="IPR040624">
    <property type="entry name" value="HalOD1"/>
</dbReference>
<sequence>MKTHTFDWKSGSEPSVAIVTAVADTVDKSPSLLPPLQQYIEVDSIDTLLLDSAENGRVIQLSFTYAKTDVTVTSDGYGVVEYGP</sequence>
<evidence type="ECO:0000313" key="3">
    <source>
        <dbReference type="Proteomes" id="UP001203207"/>
    </source>
</evidence>
<comment type="caution">
    <text evidence="2">The sequence shown here is derived from an EMBL/GenBank/DDBJ whole genome shotgun (WGS) entry which is preliminary data.</text>
</comment>